<feature type="compositionally biased region" description="Basic and acidic residues" evidence="1">
    <location>
        <begin position="531"/>
        <end position="543"/>
    </location>
</feature>
<proteinExistence type="predicted"/>
<feature type="region of interest" description="Disordered" evidence="1">
    <location>
        <begin position="290"/>
        <end position="394"/>
    </location>
</feature>
<dbReference type="EMBL" id="KB445799">
    <property type="protein sequence ID" value="EMD36071.1"/>
    <property type="molecule type" value="Genomic_DNA"/>
</dbReference>
<dbReference type="OrthoDB" id="10680676at2759"/>
<sequence length="595" mass="64398">MFLLGLAIASILSIMGLLTPLSLTLMPISWVQTLTATSPAFHGMANTIAEEIIQTRRGIGFFIAGVPTYIVTPPEPTATSSTSQTCGLQGSPLATYPRSGEQAYQLCQSTPPQAYLDLFDATSTFLSHLVDTALTAETRKSLYEYLAPIFETLRPWASRLDAFLPDIRVAISGVPIPGLMVFSLRSAVAILVLVHLVYRIFGVWSTSRNQVNGEELVYRSGDLRITALHPGELTNNPRDSTLFFNTSNSRVKVEHINLPAMLSSQGLSSLSEASATVASQINLLTYPVQPQSASDHTSNLNDIEGGAEQDVSAPSQSATEDATGGAIHGGHHSTTSVDNQLCPYDVSSNVSPDVSSNDGYEKTGAPSDAHEPDTDTAGDGEIVDNTQREERTDDEWESLLDAKLKEVFGVYAGSEDEEHSFDVLFRQYEHAPTALEILRKASLKSSLDDLERDLLEDEWDRRSELARRRALQTASGGMNSAQMDDSSATTSSEPATPIEGQPAESSKPQAESEPAPPQTREEDSQCSNTGEKSKDAPRSKPEIDPVSSRKNGGAWASRWAPPDEAEGAEPSGTPSRERAYHGKNGQNKRKPFTRN</sequence>
<feature type="compositionally biased region" description="Polar residues" evidence="1">
    <location>
        <begin position="290"/>
        <end position="301"/>
    </location>
</feature>
<feature type="compositionally biased region" description="Polar residues" evidence="1">
    <location>
        <begin position="472"/>
        <end position="485"/>
    </location>
</feature>
<feature type="non-terminal residue" evidence="2">
    <location>
        <position position="595"/>
    </location>
</feature>
<evidence type="ECO:0000313" key="2">
    <source>
        <dbReference type="EMBL" id="EMD36071.1"/>
    </source>
</evidence>
<dbReference type="HOGENOM" id="CLU_458537_0_0_1"/>
<evidence type="ECO:0000256" key="1">
    <source>
        <dbReference type="SAM" id="MobiDB-lite"/>
    </source>
</evidence>
<feature type="compositionally biased region" description="Low complexity" evidence="1">
    <location>
        <begin position="345"/>
        <end position="358"/>
    </location>
</feature>
<dbReference type="Proteomes" id="UP000016930">
    <property type="component" value="Unassembled WGS sequence"/>
</dbReference>
<evidence type="ECO:0000313" key="3">
    <source>
        <dbReference type="Proteomes" id="UP000016930"/>
    </source>
</evidence>
<feature type="region of interest" description="Disordered" evidence="1">
    <location>
        <begin position="468"/>
        <end position="595"/>
    </location>
</feature>
<keyword evidence="3" id="KW-1185">Reference proteome</keyword>
<reference evidence="2 3" key="1">
    <citation type="journal article" date="2012" name="Proc. Natl. Acad. Sci. U.S.A.">
        <title>Comparative genomics of Ceriporiopsis subvermispora and Phanerochaete chrysosporium provide insight into selective ligninolysis.</title>
        <authorList>
            <person name="Fernandez-Fueyo E."/>
            <person name="Ruiz-Duenas F.J."/>
            <person name="Ferreira P."/>
            <person name="Floudas D."/>
            <person name="Hibbett D.S."/>
            <person name="Canessa P."/>
            <person name="Larrondo L.F."/>
            <person name="James T.Y."/>
            <person name="Seelenfreund D."/>
            <person name="Lobos S."/>
            <person name="Polanco R."/>
            <person name="Tello M."/>
            <person name="Honda Y."/>
            <person name="Watanabe T."/>
            <person name="Watanabe T."/>
            <person name="Ryu J.S."/>
            <person name="Kubicek C.P."/>
            <person name="Schmoll M."/>
            <person name="Gaskell J."/>
            <person name="Hammel K.E."/>
            <person name="St John F.J."/>
            <person name="Vanden Wymelenberg A."/>
            <person name="Sabat G."/>
            <person name="Splinter BonDurant S."/>
            <person name="Syed K."/>
            <person name="Yadav J.S."/>
            <person name="Doddapaneni H."/>
            <person name="Subramanian V."/>
            <person name="Lavin J.L."/>
            <person name="Oguiza J.A."/>
            <person name="Perez G."/>
            <person name="Pisabarro A.G."/>
            <person name="Ramirez L."/>
            <person name="Santoyo F."/>
            <person name="Master E."/>
            <person name="Coutinho P.M."/>
            <person name="Henrissat B."/>
            <person name="Lombard V."/>
            <person name="Magnuson J.K."/>
            <person name="Kuees U."/>
            <person name="Hori C."/>
            <person name="Igarashi K."/>
            <person name="Samejima M."/>
            <person name="Held B.W."/>
            <person name="Barry K.W."/>
            <person name="LaButti K.M."/>
            <person name="Lapidus A."/>
            <person name="Lindquist E.A."/>
            <person name="Lucas S.M."/>
            <person name="Riley R."/>
            <person name="Salamov A.A."/>
            <person name="Hoffmeister D."/>
            <person name="Schwenk D."/>
            <person name="Hadar Y."/>
            <person name="Yarden O."/>
            <person name="de Vries R.P."/>
            <person name="Wiebenga A."/>
            <person name="Stenlid J."/>
            <person name="Eastwood D."/>
            <person name="Grigoriev I.V."/>
            <person name="Berka R.M."/>
            <person name="Blanchette R.A."/>
            <person name="Kersten P."/>
            <person name="Martinez A.T."/>
            <person name="Vicuna R."/>
            <person name="Cullen D."/>
        </authorList>
    </citation>
    <scope>NUCLEOTIDE SEQUENCE [LARGE SCALE GENOMIC DNA]</scope>
    <source>
        <strain evidence="2 3">B</strain>
    </source>
</reference>
<feature type="compositionally biased region" description="Low complexity" evidence="1">
    <location>
        <begin position="486"/>
        <end position="497"/>
    </location>
</feature>
<dbReference type="AlphaFoldDB" id="M2RBA8"/>
<organism evidence="2 3">
    <name type="scientific">Ceriporiopsis subvermispora (strain B)</name>
    <name type="common">White-rot fungus</name>
    <name type="synonym">Gelatoporia subvermispora</name>
    <dbReference type="NCBI Taxonomy" id="914234"/>
    <lineage>
        <taxon>Eukaryota</taxon>
        <taxon>Fungi</taxon>
        <taxon>Dikarya</taxon>
        <taxon>Basidiomycota</taxon>
        <taxon>Agaricomycotina</taxon>
        <taxon>Agaricomycetes</taxon>
        <taxon>Polyporales</taxon>
        <taxon>Gelatoporiaceae</taxon>
        <taxon>Gelatoporia</taxon>
    </lineage>
</organism>
<feature type="compositionally biased region" description="Basic residues" evidence="1">
    <location>
        <begin position="586"/>
        <end position="595"/>
    </location>
</feature>
<name>M2RBA8_CERS8</name>
<gene>
    <name evidence="2" type="ORF">CERSUDRAFT_115983</name>
</gene>
<protein>
    <submittedName>
        <fullName evidence="2">Uncharacterized protein</fullName>
    </submittedName>
</protein>
<accession>M2RBA8</accession>